<feature type="region of interest" description="Disordered" evidence="1">
    <location>
        <begin position="1"/>
        <end position="87"/>
    </location>
</feature>
<name>A0A0C3GA58_PILCF</name>
<evidence type="ECO:0000259" key="2">
    <source>
        <dbReference type="Pfam" id="PF10544"/>
    </source>
</evidence>
<feature type="domain" description="Bacteriophage T5 Orf172 DNA-binding" evidence="2">
    <location>
        <begin position="175"/>
        <end position="270"/>
    </location>
</feature>
<dbReference type="STRING" id="765440.A0A0C3GA58"/>
<gene>
    <name evidence="3" type="ORF">PILCRDRAFT_815035</name>
</gene>
<dbReference type="EMBL" id="KN832979">
    <property type="protein sequence ID" value="KIM87511.1"/>
    <property type="molecule type" value="Genomic_DNA"/>
</dbReference>
<sequence>MPVPDGQSQSLTMQHALGTPLRFGLMPPGPQTPPSRPVSTSALPPPASLSSSTSSRPAVKVAPIRRRAASEPPSPSTPSKNGTVQCSGVTKAGKQCTRQIKSAPALSASHPDAQIERFCHQHSKELLRVAGFYSHKVADAYVKFEDWIPDYLQPDTQVALRVEMEKPRSQADVPGYIYTFEIRDPKTPKKVHLKVGRAVNLVKRIDQWGKQCGSKEQVLRGWWPGAVEDDDGDAAANGSLMKGRVKAGEKGPLCHRLERLVHLELADLAVNAPYLDPDFLKPKKKDAGDSGTSTPSKKPPGSPASKKLLDKPCPDCGAVHKEIFSLTRAERGPYKGKEWDLLVKPVIDKWGGFVSAYV</sequence>
<protein>
    <recommendedName>
        <fullName evidence="2">Bacteriophage T5 Orf172 DNA-binding domain-containing protein</fullName>
    </recommendedName>
</protein>
<dbReference type="InterPro" id="IPR018306">
    <property type="entry name" value="Phage_T5_Orf172_DNA-bd"/>
</dbReference>
<dbReference type="Proteomes" id="UP000054166">
    <property type="component" value="Unassembled WGS sequence"/>
</dbReference>
<dbReference type="HOGENOM" id="CLU_020641_0_0_1"/>
<proteinExistence type="predicted"/>
<dbReference type="AlphaFoldDB" id="A0A0C3GA58"/>
<organism evidence="3 4">
    <name type="scientific">Piloderma croceum (strain F 1598)</name>
    <dbReference type="NCBI Taxonomy" id="765440"/>
    <lineage>
        <taxon>Eukaryota</taxon>
        <taxon>Fungi</taxon>
        <taxon>Dikarya</taxon>
        <taxon>Basidiomycota</taxon>
        <taxon>Agaricomycotina</taxon>
        <taxon>Agaricomycetes</taxon>
        <taxon>Agaricomycetidae</taxon>
        <taxon>Atheliales</taxon>
        <taxon>Atheliaceae</taxon>
        <taxon>Piloderma</taxon>
    </lineage>
</organism>
<dbReference type="PANTHER" id="PTHR28094">
    <property type="entry name" value="MEIOTICALLY UP-REGULATED GENE 113 PROTEIN"/>
    <property type="match status" value="1"/>
</dbReference>
<accession>A0A0C3GA58</accession>
<evidence type="ECO:0000313" key="4">
    <source>
        <dbReference type="Proteomes" id="UP000054166"/>
    </source>
</evidence>
<dbReference type="OrthoDB" id="2417614at2759"/>
<keyword evidence="4" id="KW-1185">Reference proteome</keyword>
<evidence type="ECO:0000313" key="3">
    <source>
        <dbReference type="EMBL" id="KIM87511.1"/>
    </source>
</evidence>
<evidence type="ECO:0000256" key="1">
    <source>
        <dbReference type="SAM" id="MobiDB-lite"/>
    </source>
</evidence>
<reference evidence="4" key="2">
    <citation type="submission" date="2015-01" db="EMBL/GenBank/DDBJ databases">
        <title>Evolutionary Origins and Diversification of the Mycorrhizal Mutualists.</title>
        <authorList>
            <consortium name="DOE Joint Genome Institute"/>
            <consortium name="Mycorrhizal Genomics Consortium"/>
            <person name="Kohler A."/>
            <person name="Kuo A."/>
            <person name="Nagy L.G."/>
            <person name="Floudas D."/>
            <person name="Copeland A."/>
            <person name="Barry K.W."/>
            <person name="Cichocki N."/>
            <person name="Veneault-Fourrey C."/>
            <person name="LaButti K."/>
            <person name="Lindquist E.A."/>
            <person name="Lipzen A."/>
            <person name="Lundell T."/>
            <person name="Morin E."/>
            <person name="Murat C."/>
            <person name="Riley R."/>
            <person name="Ohm R."/>
            <person name="Sun H."/>
            <person name="Tunlid A."/>
            <person name="Henrissat B."/>
            <person name="Grigoriev I.V."/>
            <person name="Hibbett D.S."/>
            <person name="Martin F."/>
        </authorList>
    </citation>
    <scope>NUCLEOTIDE SEQUENCE [LARGE SCALE GENOMIC DNA]</scope>
    <source>
        <strain evidence="4">F 1598</strain>
    </source>
</reference>
<feature type="region of interest" description="Disordered" evidence="1">
    <location>
        <begin position="281"/>
        <end position="310"/>
    </location>
</feature>
<dbReference type="InParanoid" id="A0A0C3GA58"/>
<dbReference type="PANTHER" id="PTHR28094:SF1">
    <property type="entry name" value="MEIOTICALLY UP-REGULATED GENE 113 PROTEIN"/>
    <property type="match status" value="1"/>
</dbReference>
<feature type="compositionally biased region" description="Pro residues" evidence="1">
    <location>
        <begin position="27"/>
        <end position="36"/>
    </location>
</feature>
<dbReference type="InterPro" id="IPR053006">
    <property type="entry name" value="Meiosis_regulatory"/>
</dbReference>
<dbReference type="Pfam" id="PF10544">
    <property type="entry name" value="T5orf172"/>
    <property type="match status" value="1"/>
</dbReference>
<reference evidence="3 4" key="1">
    <citation type="submission" date="2014-04" db="EMBL/GenBank/DDBJ databases">
        <authorList>
            <consortium name="DOE Joint Genome Institute"/>
            <person name="Kuo A."/>
            <person name="Tarkka M."/>
            <person name="Buscot F."/>
            <person name="Kohler A."/>
            <person name="Nagy L.G."/>
            <person name="Floudas D."/>
            <person name="Copeland A."/>
            <person name="Barry K.W."/>
            <person name="Cichocki N."/>
            <person name="Veneault-Fourrey C."/>
            <person name="LaButti K."/>
            <person name="Lindquist E.A."/>
            <person name="Lipzen A."/>
            <person name="Lundell T."/>
            <person name="Morin E."/>
            <person name="Murat C."/>
            <person name="Sun H."/>
            <person name="Tunlid A."/>
            <person name="Henrissat B."/>
            <person name="Grigoriev I.V."/>
            <person name="Hibbett D.S."/>
            <person name="Martin F."/>
            <person name="Nordberg H.P."/>
            <person name="Cantor M.N."/>
            <person name="Hua S.X."/>
        </authorList>
    </citation>
    <scope>NUCLEOTIDE SEQUENCE [LARGE SCALE GENOMIC DNA]</scope>
    <source>
        <strain evidence="3 4">F 1598</strain>
    </source>
</reference>
<feature type="compositionally biased region" description="Polar residues" evidence="1">
    <location>
        <begin position="1"/>
        <end position="13"/>
    </location>
</feature>